<keyword evidence="4" id="KW-1185">Reference proteome</keyword>
<keyword evidence="1" id="KW-0472">Membrane</keyword>
<comment type="caution">
    <text evidence="3">The sequence shown here is derived from an EMBL/GenBank/DDBJ whole genome shotgun (WGS) entry which is preliminary data.</text>
</comment>
<reference evidence="2 5" key="2">
    <citation type="submission" date="2020-08" db="EMBL/GenBank/DDBJ databases">
        <title>Sequencing the genomes of 1000 actinobacteria strains.</title>
        <authorList>
            <person name="Klenk H.-P."/>
        </authorList>
    </citation>
    <scope>NUCLEOTIDE SEQUENCE [LARGE SCALE GENOMIC DNA]</scope>
    <source>
        <strain evidence="2 5">DSM 15626</strain>
    </source>
</reference>
<sequence>MHPADRNLLAVLATRALFAVGALGLVVAAIGGYFLMVVTNDQGLARRLNSAGVSAQVTDVEVGHRMVKSKNSPPQLQFDGARVTFRTAGGESVTTVLAAARSDRVVGFEGRHPPVPGSAGGRPAGQIQVLNHIRLSQSGWGSTLSVRIGQM</sequence>
<accession>A0A7Y4L6M8</accession>
<evidence type="ECO:0000313" key="4">
    <source>
        <dbReference type="Proteomes" id="UP000534306"/>
    </source>
</evidence>
<evidence type="ECO:0000256" key="1">
    <source>
        <dbReference type="SAM" id="Phobius"/>
    </source>
</evidence>
<dbReference type="EMBL" id="JABJRC010000008">
    <property type="protein sequence ID" value="NOL44291.1"/>
    <property type="molecule type" value="Genomic_DNA"/>
</dbReference>
<protein>
    <submittedName>
        <fullName evidence="3">Uncharacterized protein</fullName>
    </submittedName>
</protein>
<feature type="transmembrane region" description="Helical" evidence="1">
    <location>
        <begin position="16"/>
        <end position="38"/>
    </location>
</feature>
<proteinExistence type="predicted"/>
<reference evidence="3 4" key="1">
    <citation type="submission" date="2020-05" db="EMBL/GenBank/DDBJ databases">
        <title>Genome sequence of Kribbella sandramycini ATCC 39419.</title>
        <authorList>
            <person name="Maclea K.S."/>
            <person name="Fair J.L."/>
        </authorList>
    </citation>
    <scope>NUCLEOTIDE SEQUENCE [LARGE SCALE GENOMIC DNA]</scope>
    <source>
        <strain evidence="3 4">ATCC 39419</strain>
    </source>
</reference>
<evidence type="ECO:0000313" key="2">
    <source>
        <dbReference type="EMBL" id="MBB6571646.1"/>
    </source>
</evidence>
<gene>
    <name evidence="2" type="ORF">HNR71_007283</name>
    <name evidence="3" type="ORF">HPO96_28985</name>
</gene>
<keyword evidence="1" id="KW-1133">Transmembrane helix</keyword>
<organism evidence="3 4">
    <name type="scientific">Kribbella sandramycini</name>
    <dbReference type="NCBI Taxonomy" id="60450"/>
    <lineage>
        <taxon>Bacteria</taxon>
        <taxon>Bacillati</taxon>
        <taxon>Actinomycetota</taxon>
        <taxon>Actinomycetes</taxon>
        <taxon>Propionibacteriales</taxon>
        <taxon>Kribbellaceae</taxon>
        <taxon>Kribbella</taxon>
    </lineage>
</organism>
<keyword evidence="1" id="KW-0812">Transmembrane</keyword>
<dbReference type="Proteomes" id="UP000534306">
    <property type="component" value="Unassembled WGS sequence"/>
</dbReference>
<name>A0A7Y4L6M8_9ACTN</name>
<evidence type="ECO:0000313" key="3">
    <source>
        <dbReference type="EMBL" id="NOL44291.1"/>
    </source>
</evidence>
<dbReference type="Proteomes" id="UP000553957">
    <property type="component" value="Unassembled WGS sequence"/>
</dbReference>
<evidence type="ECO:0000313" key="5">
    <source>
        <dbReference type="Proteomes" id="UP000553957"/>
    </source>
</evidence>
<dbReference type="AlphaFoldDB" id="A0A7Y4L6M8"/>
<dbReference type="EMBL" id="JACHKF010000001">
    <property type="protein sequence ID" value="MBB6571646.1"/>
    <property type="molecule type" value="Genomic_DNA"/>
</dbReference>
<dbReference type="RefSeq" id="WP_171677540.1">
    <property type="nucleotide sequence ID" value="NZ_BAAAGT010000009.1"/>
</dbReference>